<feature type="domain" description="ResB-like" evidence="8">
    <location>
        <begin position="16"/>
        <end position="296"/>
    </location>
</feature>
<dbReference type="InterPro" id="IPR007816">
    <property type="entry name" value="ResB-like_domain"/>
</dbReference>
<keyword evidence="6" id="KW-0793">Thylakoid</keyword>
<dbReference type="PANTHER" id="PTHR31566:SF0">
    <property type="entry name" value="CYTOCHROME C BIOGENESIS PROTEIN CCS1, CHLOROPLASTIC"/>
    <property type="match status" value="1"/>
</dbReference>
<dbReference type="InterPro" id="IPR023494">
    <property type="entry name" value="Cyt_c_bgen_Ccs1/CcsB/ResB"/>
</dbReference>
<keyword evidence="2 6" id="KW-0812">Transmembrane</keyword>
<accession>A0A9Y1I2I0</accession>
<feature type="transmembrane region" description="Helical" evidence="7">
    <location>
        <begin position="369"/>
        <end position="389"/>
    </location>
</feature>
<feature type="transmembrane region" description="Helical" evidence="7">
    <location>
        <begin position="74"/>
        <end position="92"/>
    </location>
</feature>
<feature type="transmembrane region" description="Helical" evidence="7">
    <location>
        <begin position="12"/>
        <end position="35"/>
    </location>
</feature>
<keyword evidence="4 6" id="KW-1133">Transmembrane helix</keyword>
<sequence>MNQFALALTKRLIKLNFAISLLLLIAISSVLGTFIEQNKSLDFYQLNYSQEFFLNIPVWKVLTFLGMDHIYSTYWFILLICILVTSLALCSIKTQFPALKLAKIVRFQSDSYIVRYAKEKNLPVNLAFSELTYKLSKRKYQTIQQGYSSYSYRGILGRIAPIIVHVSLVIILVGAVLGNLFGFTAQQMIPQGEVSHLQNIINSSIFSKIPQQANIQINHFSIEYYDNGSISQYYTDISFLNSRLERTNSRVISVNHPLKFSNFTFYQTDWELSAIRVTFNEKDIYELPLKKIKLQGKDSWSCSLPIAKNKDLILLTFDTQNQYHIYNSTGDLIHKDQLGNPLLVDDTYFRIIDNIPSTGLQIKADPGIFLVYSGFLLLMMSLLMAYLSYNQIWGNQIKGQMHLIGKNNRAKLQLSKSLQLIFPDEIL</sequence>
<feature type="transmembrane region" description="Helical" evidence="7">
    <location>
        <begin position="159"/>
        <end position="181"/>
    </location>
</feature>
<dbReference type="GO" id="GO:0042651">
    <property type="term" value="C:thylakoid membrane"/>
    <property type="evidence" value="ECO:0007669"/>
    <property type="project" value="UniProtKB-UniRule"/>
</dbReference>
<evidence type="ECO:0000313" key="9">
    <source>
        <dbReference type="EMBL" id="WDA99075.1"/>
    </source>
</evidence>
<dbReference type="EMBL" id="OP616812">
    <property type="protein sequence ID" value="WDA99075.1"/>
    <property type="molecule type" value="Genomic_DNA"/>
</dbReference>
<keyword evidence="5 6" id="KW-0472">Membrane</keyword>
<name>A0A9Y1I2I0_9RHOD</name>
<organism evidence="9">
    <name type="scientific">Gronococcus sybilensis</name>
    <dbReference type="NCBI Taxonomy" id="3028029"/>
    <lineage>
        <taxon>Eukaryota</taxon>
        <taxon>Rhodophyta</taxon>
        <taxon>Bangiophyceae</taxon>
        <taxon>Cavernulicolales</taxon>
        <taxon>Cavernulicolaceae</taxon>
        <taxon>Gronococcus</taxon>
    </lineage>
</organism>
<evidence type="ECO:0000256" key="5">
    <source>
        <dbReference type="ARBA" id="ARBA00023136"/>
    </source>
</evidence>
<evidence type="ECO:0000256" key="3">
    <source>
        <dbReference type="ARBA" id="ARBA00022748"/>
    </source>
</evidence>
<keyword evidence="9" id="KW-0934">Plastid</keyword>
<proteinExistence type="inferred from homology"/>
<geneLocation type="plastid" evidence="9"/>
<evidence type="ECO:0000256" key="1">
    <source>
        <dbReference type="ARBA" id="ARBA00004141"/>
    </source>
</evidence>
<dbReference type="AlphaFoldDB" id="A0A9Y1I2I0"/>
<feature type="domain" description="ResB-like" evidence="8">
    <location>
        <begin position="325"/>
        <end position="418"/>
    </location>
</feature>
<evidence type="ECO:0000256" key="2">
    <source>
        <dbReference type="ARBA" id="ARBA00022692"/>
    </source>
</evidence>
<dbReference type="PANTHER" id="PTHR31566">
    <property type="entry name" value="CYTOCHROME C BIOGENESIS PROTEIN CCS1, CHLOROPLASTIC"/>
    <property type="match status" value="1"/>
</dbReference>
<keyword evidence="3 6" id="KW-0201">Cytochrome c-type biogenesis</keyword>
<evidence type="ECO:0000256" key="7">
    <source>
        <dbReference type="SAM" id="Phobius"/>
    </source>
</evidence>
<dbReference type="GO" id="GO:0017004">
    <property type="term" value="P:cytochrome complex assembly"/>
    <property type="evidence" value="ECO:0007669"/>
    <property type="project" value="UniProtKB-UniRule"/>
</dbReference>
<dbReference type="Pfam" id="PF05140">
    <property type="entry name" value="ResB"/>
    <property type="match status" value="2"/>
</dbReference>
<comment type="similarity">
    <text evidence="6">Belongs to the Ccs1/CcsB family.</text>
</comment>
<gene>
    <name evidence="6 9" type="primary">ccs1</name>
    <name evidence="6" type="synonym">ccsB</name>
    <name evidence="9" type="ORF">GRSY_070</name>
</gene>
<comment type="subunit">
    <text evidence="6">May interact with CcsA.</text>
</comment>
<comment type="subcellular location">
    <subcellularLocation>
        <location evidence="6">Cellular thylakoid membrane</location>
        <topology evidence="6">Multi-pass membrane protein</topology>
    </subcellularLocation>
    <subcellularLocation>
        <location evidence="1">Membrane</location>
        <topology evidence="1">Multi-pass membrane protein</topology>
    </subcellularLocation>
</comment>
<protein>
    <recommendedName>
        <fullName evidence="6">Cytochrome c biogenesis protein CcsB</fullName>
    </recommendedName>
</protein>
<dbReference type="HAMAP" id="MF_01392">
    <property type="entry name" value="CytC_Ccs1"/>
    <property type="match status" value="1"/>
</dbReference>
<reference evidence="9" key="1">
    <citation type="journal article" date="2023" name="J. Phycol.">
        <title>Revised classification of the Cyanidiophyceae based on plastid genome data with descriptions of the Cavernulicolales ord. nov. and Galdieriales ord. nov. (Rhodophyta).</title>
        <authorList>
            <person name="Park S.I."/>
            <person name="Cho C.H."/>
            <person name="Ciniglia C."/>
            <person name="Huang T.Y."/>
            <person name="Liu S.L."/>
            <person name="Bustamante D.E."/>
            <person name="Calderon M.S."/>
            <person name="Mansilla A."/>
            <person name="McDermott T."/>
            <person name="Andersen R.A."/>
            <person name="Yoon H.S."/>
        </authorList>
    </citation>
    <scope>NUCLEOTIDE SEQUENCE</scope>
</reference>
<evidence type="ECO:0000256" key="6">
    <source>
        <dbReference type="HAMAP-Rule" id="MF_01392"/>
    </source>
</evidence>
<comment type="function">
    <text evidence="6">Required during biogenesis of c-type cytochromes (cytochrome c6 and cytochrome f) at the step of heme attachment.</text>
</comment>
<evidence type="ECO:0000259" key="8">
    <source>
        <dbReference type="Pfam" id="PF05140"/>
    </source>
</evidence>
<evidence type="ECO:0000256" key="4">
    <source>
        <dbReference type="ARBA" id="ARBA00022989"/>
    </source>
</evidence>